<dbReference type="SUPFAM" id="SSF103473">
    <property type="entry name" value="MFS general substrate transporter"/>
    <property type="match status" value="1"/>
</dbReference>
<protein>
    <submittedName>
        <fullName evidence="8">MFS transporter</fullName>
    </submittedName>
</protein>
<dbReference type="Proteomes" id="UP000281647">
    <property type="component" value="Unassembled WGS sequence"/>
</dbReference>
<evidence type="ECO:0000256" key="5">
    <source>
        <dbReference type="ARBA" id="ARBA00023136"/>
    </source>
</evidence>
<evidence type="ECO:0000256" key="2">
    <source>
        <dbReference type="ARBA" id="ARBA00022448"/>
    </source>
</evidence>
<comment type="caution">
    <text evidence="8">The sequence shown here is derived from an EMBL/GenBank/DDBJ whole genome shotgun (WGS) entry which is preliminary data.</text>
</comment>
<feature type="transmembrane region" description="Helical" evidence="6">
    <location>
        <begin position="143"/>
        <end position="165"/>
    </location>
</feature>
<feature type="transmembrane region" description="Helical" evidence="6">
    <location>
        <begin position="273"/>
        <end position="296"/>
    </location>
</feature>
<dbReference type="OrthoDB" id="9791756at2"/>
<feature type="transmembrane region" description="Helical" evidence="6">
    <location>
        <begin position="203"/>
        <end position="224"/>
    </location>
</feature>
<dbReference type="Gene3D" id="1.20.1720.10">
    <property type="entry name" value="Multidrug resistance protein D"/>
    <property type="match status" value="1"/>
</dbReference>
<feature type="transmembrane region" description="Helical" evidence="6">
    <location>
        <begin position="230"/>
        <end position="252"/>
    </location>
</feature>
<feature type="transmembrane region" description="Helical" evidence="6">
    <location>
        <begin position="360"/>
        <end position="383"/>
    </location>
</feature>
<evidence type="ECO:0000259" key="7">
    <source>
        <dbReference type="PROSITE" id="PS50850"/>
    </source>
</evidence>
<evidence type="ECO:0000256" key="3">
    <source>
        <dbReference type="ARBA" id="ARBA00022692"/>
    </source>
</evidence>
<feature type="domain" description="Major facilitator superfamily (MFS) profile" evidence="7">
    <location>
        <begin position="15"/>
        <end position="480"/>
    </location>
</feature>
<evidence type="ECO:0000256" key="6">
    <source>
        <dbReference type="SAM" id="Phobius"/>
    </source>
</evidence>
<evidence type="ECO:0000256" key="4">
    <source>
        <dbReference type="ARBA" id="ARBA00022989"/>
    </source>
</evidence>
<evidence type="ECO:0000313" key="9">
    <source>
        <dbReference type="Proteomes" id="UP000281647"/>
    </source>
</evidence>
<dbReference type="EMBL" id="RKST01000067">
    <property type="protein sequence ID" value="RUM95160.1"/>
    <property type="molecule type" value="Genomic_DNA"/>
</dbReference>
<feature type="transmembrane region" description="Helical" evidence="6">
    <location>
        <begin position="338"/>
        <end position="354"/>
    </location>
</feature>
<comment type="subcellular location">
    <subcellularLocation>
        <location evidence="1">Membrane</location>
        <topology evidence="1">Multi-pass membrane protein</topology>
    </subcellularLocation>
</comment>
<evidence type="ECO:0000256" key="1">
    <source>
        <dbReference type="ARBA" id="ARBA00004141"/>
    </source>
</evidence>
<keyword evidence="2" id="KW-0813">Transport</keyword>
<dbReference type="GO" id="GO:0016020">
    <property type="term" value="C:membrane"/>
    <property type="evidence" value="ECO:0007669"/>
    <property type="project" value="UniProtKB-SubCell"/>
</dbReference>
<feature type="transmembrane region" description="Helical" evidence="6">
    <location>
        <begin position="15"/>
        <end position="37"/>
    </location>
</feature>
<feature type="transmembrane region" description="Helical" evidence="6">
    <location>
        <begin position="111"/>
        <end position="131"/>
    </location>
</feature>
<dbReference type="Pfam" id="PF07690">
    <property type="entry name" value="MFS_1"/>
    <property type="match status" value="2"/>
</dbReference>
<dbReference type="PROSITE" id="PS50850">
    <property type="entry name" value="MFS"/>
    <property type="match status" value="1"/>
</dbReference>
<evidence type="ECO:0000313" key="8">
    <source>
        <dbReference type="EMBL" id="RUM95160.1"/>
    </source>
</evidence>
<dbReference type="PANTHER" id="PTHR42718:SF9">
    <property type="entry name" value="MAJOR FACILITATOR SUPERFAMILY MULTIDRUG TRANSPORTER MFSC"/>
    <property type="match status" value="1"/>
</dbReference>
<accession>A0A432UZ24</accession>
<name>A0A432UZ24_9HYPH</name>
<keyword evidence="3 6" id="KW-0812">Transmembrane</keyword>
<dbReference type="InterPro" id="IPR020846">
    <property type="entry name" value="MFS_dom"/>
</dbReference>
<feature type="transmembrane region" description="Helical" evidence="6">
    <location>
        <begin position="308"/>
        <end position="326"/>
    </location>
</feature>
<dbReference type="GO" id="GO:0022857">
    <property type="term" value="F:transmembrane transporter activity"/>
    <property type="evidence" value="ECO:0007669"/>
    <property type="project" value="InterPro"/>
</dbReference>
<dbReference type="CDD" id="cd17321">
    <property type="entry name" value="MFS_MMR_MDR_like"/>
    <property type="match status" value="1"/>
</dbReference>
<proteinExistence type="predicted"/>
<dbReference type="Gene3D" id="1.20.1250.20">
    <property type="entry name" value="MFS general substrate transporter like domains"/>
    <property type="match status" value="1"/>
</dbReference>
<feature type="transmembrane region" description="Helical" evidence="6">
    <location>
        <begin position="49"/>
        <end position="69"/>
    </location>
</feature>
<organism evidence="8 9">
    <name type="scientific">Borborobacter arsenicus</name>
    <dbReference type="NCBI Taxonomy" id="1851146"/>
    <lineage>
        <taxon>Bacteria</taxon>
        <taxon>Pseudomonadati</taxon>
        <taxon>Pseudomonadota</taxon>
        <taxon>Alphaproteobacteria</taxon>
        <taxon>Hyphomicrobiales</taxon>
        <taxon>Phyllobacteriaceae</taxon>
        <taxon>Borborobacter</taxon>
    </lineage>
</organism>
<keyword evidence="4 6" id="KW-1133">Transmembrane helix</keyword>
<keyword evidence="9" id="KW-1185">Reference proteome</keyword>
<keyword evidence="5 6" id="KW-0472">Membrane</keyword>
<feature type="transmembrane region" description="Helical" evidence="6">
    <location>
        <begin position="81"/>
        <end position="99"/>
    </location>
</feature>
<feature type="transmembrane region" description="Helical" evidence="6">
    <location>
        <begin position="455"/>
        <end position="478"/>
    </location>
</feature>
<reference evidence="8 9" key="1">
    <citation type="submission" date="2018-11" db="EMBL/GenBank/DDBJ databases">
        <title>Pseudaminobacter arsenicus sp. nov., an arsenic-resistant bacterium isolated from arsenic-rich aquifers.</title>
        <authorList>
            <person name="Mu Y."/>
        </authorList>
    </citation>
    <scope>NUCLEOTIDE SEQUENCE [LARGE SCALE GENOMIC DNA]</scope>
    <source>
        <strain evidence="8 9">CB3</strain>
    </source>
</reference>
<feature type="transmembrane region" description="Helical" evidence="6">
    <location>
        <begin position="171"/>
        <end position="191"/>
    </location>
</feature>
<dbReference type="InterPro" id="IPR036259">
    <property type="entry name" value="MFS_trans_sf"/>
</dbReference>
<dbReference type="PANTHER" id="PTHR42718">
    <property type="entry name" value="MAJOR FACILITATOR SUPERFAMILY MULTIDRUG TRANSPORTER MFSC"/>
    <property type="match status" value="1"/>
</dbReference>
<sequence>MVQTRTESYRGNDRLLYGIILGVLAFWLFAQTTLNIAPDMAADLQLEQSFMNIAVSITALFSGIFIVVIGGLADRIGRVKVVMLGFGFSIAGSLLVGLAPSNTLGGTFLMLGRICQGLSGAFIMPASLALVKAYWDGAERQRAISLWSMGSWGGSGFAALFGGLMAQNVGWRWIFIIAALVSLVGMLMVRGTPESKAPPKENYRFDMPGVLTFMVAMVALQIFATQGGAWGWTSLASLGLLAVAVVFGVLFFRIESNNPDAFVQFRLFRNLTYTGATISNLLLNATAGIIMVAMLVLQQGGAMTAQKAGFLTIGYAITILAFIRFGEKLLQRHGPRKPMLWGSYIVGLSIALLMPTNLMLGAYTVLAVIAFALFGLGLAFYATPSTDAALSNLPEDQAGAGAGIYKMASSLGASFGVAISATIYTAIAGNPEGVKWIEGVITFTGNQENLASREAAFFALLANLVMVATAVVSILVTVPKGKSVEPVEPAPAGRTHPSTQEK</sequence>
<dbReference type="InterPro" id="IPR011701">
    <property type="entry name" value="MFS"/>
</dbReference>
<gene>
    <name evidence="8" type="ORF">EET67_24825</name>
</gene>
<dbReference type="AlphaFoldDB" id="A0A432UZ24"/>